<keyword evidence="2" id="KW-0479">Metal-binding</keyword>
<dbReference type="InterPro" id="IPR050815">
    <property type="entry name" value="TF_fung"/>
</dbReference>
<evidence type="ECO:0000259" key="8">
    <source>
        <dbReference type="PROSITE" id="PS50048"/>
    </source>
</evidence>
<dbReference type="SUPFAM" id="SSF57701">
    <property type="entry name" value="Zn2/Cys6 DNA-binding domain"/>
    <property type="match status" value="1"/>
</dbReference>
<dbReference type="SMART" id="SM00066">
    <property type="entry name" value="GAL4"/>
    <property type="match status" value="1"/>
</dbReference>
<dbReference type="Proteomes" id="UP000001294">
    <property type="component" value="Unassembled WGS sequence"/>
</dbReference>
<dbReference type="InterPro" id="IPR036864">
    <property type="entry name" value="Zn2-C6_fun-type_DNA-bd_sf"/>
</dbReference>
<keyword evidence="6" id="KW-0539">Nucleus</keyword>
<evidence type="ECO:0000256" key="1">
    <source>
        <dbReference type="ARBA" id="ARBA00004123"/>
    </source>
</evidence>
<dbReference type="GO" id="GO:0008270">
    <property type="term" value="F:zinc ion binding"/>
    <property type="evidence" value="ECO:0007669"/>
    <property type="project" value="InterPro"/>
</dbReference>
<evidence type="ECO:0000256" key="5">
    <source>
        <dbReference type="ARBA" id="ARBA00023163"/>
    </source>
</evidence>
<reference evidence="10" key="1">
    <citation type="journal article" date="2015" name="Genome Announc.">
        <title>Genome sequence of the AIDS-associated pathogen Penicillium marneffei (ATCC18224) and its near taxonomic relative Talaromyces stipitatus (ATCC10500).</title>
        <authorList>
            <person name="Nierman W.C."/>
            <person name="Fedorova-Abrams N.D."/>
            <person name="Andrianopoulos A."/>
        </authorList>
    </citation>
    <scope>NUCLEOTIDE SEQUENCE [LARGE SCALE GENOMIC DNA]</scope>
    <source>
        <strain evidence="10">ATCC 18224 / CBS 334.59 / QM 7333</strain>
    </source>
</reference>
<dbReference type="SMART" id="SM00906">
    <property type="entry name" value="Fungal_trans"/>
    <property type="match status" value="1"/>
</dbReference>
<name>B6QKA7_TALMQ</name>
<dbReference type="OrthoDB" id="3037908at2759"/>
<dbReference type="InterPro" id="IPR007219">
    <property type="entry name" value="XnlR_reg_dom"/>
</dbReference>
<keyword evidence="4" id="KW-0238">DNA-binding</keyword>
<evidence type="ECO:0000256" key="6">
    <source>
        <dbReference type="ARBA" id="ARBA00023242"/>
    </source>
</evidence>
<dbReference type="GO" id="GO:0000981">
    <property type="term" value="F:DNA-binding transcription factor activity, RNA polymerase II-specific"/>
    <property type="evidence" value="ECO:0007669"/>
    <property type="project" value="InterPro"/>
</dbReference>
<evidence type="ECO:0000256" key="7">
    <source>
        <dbReference type="SAM" id="MobiDB-lite"/>
    </source>
</evidence>
<keyword evidence="5" id="KW-0804">Transcription</keyword>
<feature type="region of interest" description="Disordered" evidence="7">
    <location>
        <begin position="91"/>
        <end position="132"/>
    </location>
</feature>
<evidence type="ECO:0000313" key="10">
    <source>
        <dbReference type="Proteomes" id="UP000001294"/>
    </source>
</evidence>
<evidence type="ECO:0000256" key="2">
    <source>
        <dbReference type="ARBA" id="ARBA00022723"/>
    </source>
</evidence>
<proteinExistence type="predicted"/>
<evidence type="ECO:0000313" key="9">
    <source>
        <dbReference type="EMBL" id="EEA23601.1"/>
    </source>
</evidence>
<organism evidence="9 10">
    <name type="scientific">Talaromyces marneffei (strain ATCC 18224 / CBS 334.59 / QM 7333)</name>
    <name type="common">Penicillium marneffei</name>
    <dbReference type="NCBI Taxonomy" id="441960"/>
    <lineage>
        <taxon>Eukaryota</taxon>
        <taxon>Fungi</taxon>
        <taxon>Dikarya</taxon>
        <taxon>Ascomycota</taxon>
        <taxon>Pezizomycotina</taxon>
        <taxon>Eurotiomycetes</taxon>
        <taxon>Eurotiomycetidae</taxon>
        <taxon>Eurotiales</taxon>
        <taxon>Trichocomaceae</taxon>
        <taxon>Talaromyces</taxon>
        <taxon>Talaromyces sect. Talaromyces</taxon>
    </lineage>
</organism>
<dbReference type="PROSITE" id="PS00463">
    <property type="entry name" value="ZN2_CY6_FUNGAL_1"/>
    <property type="match status" value="1"/>
</dbReference>
<dbReference type="PANTHER" id="PTHR47338:SF3">
    <property type="entry name" value="C6 FINGER DOMAIN TRANSCRIPTION FACTOR DBAA-RELATED"/>
    <property type="match status" value="1"/>
</dbReference>
<gene>
    <name evidence="9" type="ORF">PMAA_101850</name>
</gene>
<feature type="compositionally biased region" description="Polar residues" evidence="7">
    <location>
        <begin position="120"/>
        <end position="129"/>
    </location>
</feature>
<keyword evidence="10" id="KW-1185">Reference proteome</keyword>
<dbReference type="Pfam" id="PF04082">
    <property type="entry name" value="Fungal_trans"/>
    <property type="match status" value="1"/>
</dbReference>
<dbReference type="InterPro" id="IPR001138">
    <property type="entry name" value="Zn2Cys6_DnaBD"/>
</dbReference>
<dbReference type="PANTHER" id="PTHR47338">
    <property type="entry name" value="ZN(II)2CYS6 TRANSCRIPTION FACTOR (EUROFUNG)-RELATED"/>
    <property type="match status" value="1"/>
</dbReference>
<dbReference type="GO" id="GO:0005634">
    <property type="term" value="C:nucleus"/>
    <property type="evidence" value="ECO:0007669"/>
    <property type="project" value="UniProtKB-SubCell"/>
</dbReference>
<dbReference type="GO" id="GO:0006351">
    <property type="term" value="P:DNA-templated transcription"/>
    <property type="evidence" value="ECO:0007669"/>
    <property type="project" value="InterPro"/>
</dbReference>
<dbReference type="PROSITE" id="PS50048">
    <property type="entry name" value="ZN2_CY6_FUNGAL_2"/>
    <property type="match status" value="1"/>
</dbReference>
<evidence type="ECO:0000256" key="3">
    <source>
        <dbReference type="ARBA" id="ARBA00023015"/>
    </source>
</evidence>
<dbReference type="HOGENOM" id="CLU_011017_3_1_1"/>
<accession>B6QKA7</accession>
<feature type="compositionally biased region" description="Basic and acidic residues" evidence="7">
    <location>
        <begin position="97"/>
        <end position="108"/>
    </location>
</feature>
<dbReference type="CDD" id="cd00067">
    <property type="entry name" value="GAL4"/>
    <property type="match status" value="1"/>
</dbReference>
<dbReference type="GO" id="GO:0003677">
    <property type="term" value="F:DNA binding"/>
    <property type="evidence" value="ECO:0007669"/>
    <property type="project" value="UniProtKB-KW"/>
</dbReference>
<dbReference type="Gene3D" id="4.10.240.10">
    <property type="entry name" value="Zn(2)-C6 fungal-type DNA-binding domain"/>
    <property type="match status" value="1"/>
</dbReference>
<dbReference type="VEuPathDB" id="FungiDB:PMAA_101850"/>
<dbReference type="EMBL" id="DS995902">
    <property type="protein sequence ID" value="EEA23601.1"/>
    <property type="molecule type" value="Genomic_DNA"/>
</dbReference>
<comment type="subcellular location">
    <subcellularLocation>
        <location evidence="1">Nucleus</location>
    </subcellularLocation>
</comment>
<keyword evidence="3" id="KW-0805">Transcription regulation</keyword>
<dbReference type="Pfam" id="PF00172">
    <property type="entry name" value="Zn_clus"/>
    <property type="match status" value="1"/>
</dbReference>
<sequence length="602" mass="68309">MSSSPGSDQGAAPRPRQQPGSACEECRRRKLRCDRQQPRCGVCAETGVECHITPLRPPRGPKRGQFKALQNRVANAAALESRLTEQAINSISSEPLKASEENQERASPDLDGNADPQTHHPPTQTNLDTAGSRIPEWMRAELDQTYFDRIHPIAPMLHQRRYFSWARVPGQSMSRTCLQYTMWILAASCSRQFQSICDMLYNETRQMLEVLDTRDSEIDGLEIEQVQAWILLVFYEVTRSHSRRGWISAGRAFRLVQLMRLFEIDGTGGLLSPSNTEDWVALEEKRRTFWMAYLLDRFISVQNGLPLTLNEQVILTRLPAGDTEFQSVQHVQMGFLSEEITATTPTVMSPFAECIILATICGRALLHKHCASVERVYGHTSQDFWDRHHWINNILTQRITMLTMKYPPASQHIDPMLIFTEMVANTAILFLYKIIELMPCQTPSSSANVIEYKQRAVKAAGEIVTITRALSLFTQAKIHPFTPICLYICAEFFTLHREDDTNSFLDLQLHEVMEALRNLQSVNNLARNFLLILDSESSQCLSNSKPITLGCETMNGTQLSFDPSTFEVTSQAGLVSLDLQNSIDDRQIDFHWRMESAGYSNV</sequence>
<protein>
    <recommendedName>
        <fullName evidence="8">Zn(2)-C6 fungal-type domain-containing protein</fullName>
    </recommendedName>
</protein>
<dbReference type="AlphaFoldDB" id="B6QKA7"/>
<feature type="domain" description="Zn(2)-C6 fungal-type" evidence="8">
    <location>
        <begin position="22"/>
        <end position="52"/>
    </location>
</feature>
<feature type="region of interest" description="Disordered" evidence="7">
    <location>
        <begin position="1"/>
        <end position="23"/>
    </location>
</feature>
<evidence type="ECO:0000256" key="4">
    <source>
        <dbReference type="ARBA" id="ARBA00023125"/>
    </source>
</evidence>
<dbReference type="CDD" id="cd12148">
    <property type="entry name" value="fungal_TF_MHR"/>
    <property type="match status" value="1"/>
</dbReference>
<dbReference type="PhylomeDB" id="B6QKA7"/>